<dbReference type="InterPro" id="IPR012312">
    <property type="entry name" value="Hemerythrin-like"/>
</dbReference>
<reference evidence="2 3" key="1">
    <citation type="submission" date="2019-03" db="EMBL/GenBank/DDBJ databases">
        <title>Genomic Encyclopedia of Type Strains, Phase IV (KMG-IV): sequencing the most valuable type-strain genomes for metagenomic binning, comparative biology and taxonomic classification.</title>
        <authorList>
            <person name="Goeker M."/>
        </authorList>
    </citation>
    <scope>NUCLEOTIDE SEQUENCE [LARGE SCALE GENOMIC DNA]</scope>
    <source>
        <strain evidence="2 3">DSM 100048</strain>
    </source>
</reference>
<protein>
    <submittedName>
        <fullName evidence="2">Hemerythrin HHE cation binding domain-containing protein</fullName>
    </submittedName>
</protein>
<proteinExistence type="predicted"/>
<dbReference type="Pfam" id="PF01814">
    <property type="entry name" value="Hemerythrin"/>
    <property type="match status" value="1"/>
</dbReference>
<feature type="domain" description="Hemerythrin-like" evidence="1">
    <location>
        <begin position="2"/>
        <end position="133"/>
    </location>
</feature>
<dbReference type="Gene3D" id="1.20.120.520">
    <property type="entry name" value="nmb1532 protein domain like"/>
    <property type="match status" value="1"/>
</dbReference>
<dbReference type="OrthoDB" id="8809825at2"/>
<accession>A0A4R3VFA9</accession>
<evidence type="ECO:0000313" key="2">
    <source>
        <dbReference type="EMBL" id="TCV02673.1"/>
    </source>
</evidence>
<organism evidence="2 3">
    <name type="scientific">Paracandidimonas soli</name>
    <dbReference type="NCBI Taxonomy" id="1917182"/>
    <lineage>
        <taxon>Bacteria</taxon>
        <taxon>Pseudomonadati</taxon>
        <taxon>Pseudomonadota</taxon>
        <taxon>Betaproteobacteria</taxon>
        <taxon>Burkholderiales</taxon>
        <taxon>Alcaligenaceae</taxon>
        <taxon>Paracandidimonas</taxon>
    </lineage>
</organism>
<dbReference type="EMBL" id="SMBX01000001">
    <property type="protein sequence ID" value="TCV02673.1"/>
    <property type="molecule type" value="Genomic_DNA"/>
</dbReference>
<evidence type="ECO:0000259" key="1">
    <source>
        <dbReference type="Pfam" id="PF01814"/>
    </source>
</evidence>
<sequence length="136" mass="15301">MDIERFKQQHVEILDGIAGLRRYAHAGVQEHAHEIARLVSALSSTVKLHLAVEDRILYPSLQKGGDPHLAAMGHAYQEDMKGIASEYIAFSRRWSNVAALQAHAEAFRKEANAVLKTLYLRMCRENTEFYPAIEAA</sequence>
<comment type="caution">
    <text evidence="2">The sequence shown here is derived from an EMBL/GenBank/DDBJ whole genome shotgun (WGS) entry which is preliminary data.</text>
</comment>
<keyword evidence="3" id="KW-1185">Reference proteome</keyword>
<name>A0A4R3VFA9_9BURK</name>
<dbReference type="Proteomes" id="UP000294692">
    <property type="component" value="Unassembled WGS sequence"/>
</dbReference>
<dbReference type="RefSeq" id="WP_132472435.1">
    <property type="nucleotide sequence ID" value="NZ_JBHRVM010000001.1"/>
</dbReference>
<dbReference type="AlphaFoldDB" id="A0A4R3VFA9"/>
<evidence type="ECO:0000313" key="3">
    <source>
        <dbReference type="Proteomes" id="UP000294692"/>
    </source>
</evidence>
<gene>
    <name evidence="2" type="ORF">EV686_101129</name>
</gene>